<sequence>MNGFPARRTRPLLGTYVHVEVIAENATQAERAIEVAFLRIEAVHQAMSFHSPDSELSRVNREAHRQPVPVGSDTLAVLRRALYLARISAGRFDPSIAPHLVRAALLPAPAPLPEKAGHWSCIQLDEAARTVYFSQPLWLDLGGLAKGYAVDAAIEAMAEHAPLRALVNAGGDLRVLNRTPGTPGFPVHLRTPAEARETLPLGQLDHGALATSGEILLGRTGRNAGLSPLVDPASGIRPAQARSVTVLAPECWLADGMTKIVGLLGPDSQPILDEQDCHAAIIDPAGHLHASPGFWQAVNRPHPPGDHPDA</sequence>
<evidence type="ECO:0000256" key="2">
    <source>
        <dbReference type="ARBA" id="ARBA00016337"/>
    </source>
</evidence>
<keyword evidence="7 10" id="KW-0460">Magnesium</keyword>
<protein>
    <recommendedName>
        <fullName evidence="2 10">FAD:protein FMN transferase</fullName>
        <ecNumber evidence="1 10">2.7.1.180</ecNumber>
    </recommendedName>
    <alternativeName>
        <fullName evidence="8 10">Flavin transferase</fullName>
    </alternativeName>
</protein>
<comment type="similarity">
    <text evidence="10">Belongs to the ApbE family.</text>
</comment>
<organism evidence="12 13">
    <name type="scientific">Zoogloea dura</name>
    <dbReference type="NCBI Taxonomy" id="2728840"/>
    <lineage>
        <taxon>Bacteria</taxon>
        <taxon>Pseudomonadati</taxon>
        <taxon>Pseudomonadota</taxon>
        <taxon>Betaproteobacteria</taxon>
        <taxon>Rhodocyclales</taxon>
        <taxon>Zoogloeaceae</taxon>
        <taxon>Zoogloea</taxon>
    </lineage>
</organism>
<keyword evidence="3 10" id="KW-0285">Flavoprotein</keyword>
<dbReference type="InterPro" id="IPR024932">
    <property type="entry name" value="ApbE"/>
</dbReference>
<evidence type="ECO:0000256" key="4">
    <source>
        <dbReference type="ARBA" id="ARBA00022679"/>
    </source>
</evidence>
<keyword evidence="5 10" id="KW-0479">Metal-binding</keyword>
<keyword evidence="4 10" id="KW-0808">Transferase</keyword>
<name>A0A848FZE4_9RHOO</name>
<feature type="binding site" evidence="11">
    <location>
        <position position="143"/>
    </location>
    <ligand>
        <name>Mg(2+)</name>
        <dbReference type="ChEBI" id="CHEBI:18420"/>
    </ligand>
</feature>
<evidence type="ECO:0000256" key="10">
    <source>
        <dbReference type="PIRNR" id="PIRNR006268"/>
    </source>
</evidence>
<dbReference type="PANTHER" id="PTHR30040">
    <property type="entry name" value="THIAMINE BIOSYNTHESIS LIPOPROTEIN APBE"/>
    <property type="match status" value="1"/>
</dbReference>
<comment type="cofactor">
    <cofactor evidence="11">
        <name>Mg(2+)</name>
        <dbReference type="ChEBI" id="CHEBI:18420"/>
    </cofactor>
    <cofactor evidence="11">
        <name>Mn(2+)</name>
        <dbReference type="ChEBI" id="CHEBI:29035"/>
    </cofactor>
    <text evidence="11">Magnesium. Can also use manganese.</text>
</comment>
<evidence type="ECO:0000313" key="13">
    <source>
        <dbReference type="Proteomes" id="UP000580043"/>
    </source>
</evidence>
<dbReference type="Proteomes" id="UP000580043">
    <property type="component" value="Unassembled WGS sequence"/>
</dbReference>
<keyword evidence="6 10" id="KW-0274">FAD</keyword>
<dbReference type="RefSeq" id="WP_169143868.1">
    <property type="nucleotide sequence ID" value="NZ_JABBGA010000001.1"/>
</dbReference>
<dbReference type="InterPro" id="IPR003374">
    <property type="entry name" value="ApbE-like_sf"/>
</dbReference>
<evidence type="ECO:0000256" key="11">
    <source>
        <dbReference type="PIRSR" id="PIRSR006268-2"/>
    </source>
</evidence>
<dbReference type="GO" id="GO:0016740">
    <property type="term" value="F:transferase activity"/>
    <property type="evidence" value="ECO:0007669"/>
    <property type="project" value="UniProtKB-UniRule"/>
</dbReference>
<comment type="catalytic activity">
    <reaction evidence="9 10">
        <text>L-threonyl-[protein] + FAD = FMN-L-threonyl-[protein] + AMP + H(+)</text>
        <dbReference type="Rhea" id="RHEA:36847"/>
        <dbReference type="Rhea" id="RHEA-COMP:11060"/>
        <dbReference type="Rhea" id="RHEA-COMP:11061"/>
        <dbReference type="ChEBI" id="CHEBI:15378"/>
        <dbReference type="ChEBI" id="CHEBI:30013"/>
        <dbReference type="ChEBI" id="CHEBI:57692"/>
        <dbReference type="ChEBI" id="CHEBI:74257"/>
        <dbReference type="ChEBI" id="CHEBI:456215"/>
        <dbReference type="EC" id="2.7.1.180"/>
    </reaction>
</comment>
<dbReference type="Gene3D" id="3.10.520.10">
    <property type="entry name" value="ApbE-like domains"/>
    <property type="match status" value="1"/>
</dbReference>
<dbReference type="AlphaFoldDB" id="A0A848FZE4"/>
<evidence type="ECO:0000256" key="6">
    <source>
        <dbReference type="ARBA" id="ARBA00022827"/>
    </source>
</evidence>
<evidence type="ECO:0000256" key="7">
    <source>
        <dbReference type="ARBA" id="ARBA00022842"/>
    </source>
</evidence>
<proteinExistence type="inferred from homology"/>
<evidence type="ECO:0000256" key="9">
    <source>
        <dbReference type="ARBA" id="ARBA00048540"/>
    </source>
</evidence>
<dbReference type="SUPFAM" id="SSF143631">
    <property type="entry name" value="ApbE-like"/>
    <property type="match status" value="1"/>
</dbReference>
<dbReference type="PIRSF" id="PIRSF006268">
    <property type="entry name" value="ApbE"/>
    <property type="match status" value="1"/>
</dbReference>
<feature type="binding site" evidence="11">
    <location>
        <position position="255"/>
    </location>
    <ligand>
        <name>Mg(2+)</name>
        <dbReference type="ChEBI" id="CHEBI:18420"/>
    </ligand>
</feature>
<evidence type="ECO:0000313" key="12">
    <source>
        <dbReference type="EMBL" id="NML24219.1"/>
    </source>
</evidence>
<accession>A0A848FZE4</accession>
<dbReference type="EC" id="2.7.1.180" evidence="1 10"/>
<evidence type="ECO:0000256" key="1">
    <source>
        <dbReference type="ARBA" id="ARBA00011955"/>
    </source>
</evidence>
<keyword evidence="13" id="KW-1185">Reference proteome</keyword>
<evidence type="ECO:0000256" key="8">
    <source>
        <dbReference type="ARBA" id="ARBA00031306"/>
    </source>
</evidence>
<reference evidence="12 13" key="1">
    <citation type="submission" date="2020-04" db="EMBL/GenBank/DDBJ databases">
        <title>Zoogloea sp. G-4-1-14 isolated from soil.</title>
        <authorList>
            <person name="Dahal R.H."/>
        </authorList>
    </citation>
    <scope>NUCLEOTIDE SEQUENCE [LARGE SCALE GENOMIC DNA]</scope>
    <source>
        <strain evidence="12 13">G-4-1-14</strain>
    </source>
</reference>
<evidence type="ECO:0000256" key="5">
    <source>
        <dbReference type="ARBA" id="ARBA00022723"/>
    </source>
</evidence>
<evidence type="ECO:0000256" key="3">
    <source>
        <dbReference type="ARBA" id="ARBA00022630"/>
    </source>
</evidence>
<dbReference type="Pfam" id="PF02424">
    <property type="entry name" value="ApbE"/>
    <property type="match status" value="1"/>
</dbReference>
<dbReference type="PANTHER" id="PTHR30040:SF2">
    <property type="entry name" value="FAD:PROTEIN FMN TRANSFERASE"/>
    <property type="match status" value="1"/>
</dbReference>
<dbReference type="GO" id="GO:0046872">
    <property type="term" value="F:metal ion binding"/>
    <property type="evidence" value="ECO:0007669"/>
    <property type="project" value="UniProtKB-UniRule"/>
</dbReference>
<gene>
    <name evidence="12" type="ORF">HHL15_00545</name>
</gene>
<dbReference type="EMBL" id="JABBGA010000001">
    <property type="protein sequence ID" value="NML24219.1"/>
    <property type="molecule type" value="Genomic_DNA"/>
</dbReference>
<comment type="caution">
    <text evidence="12">The sequence shown here is derived from an EMBL/GenBank/DDBJ whole genome shotgun (WGS) entry which is preliminary data.</text>
</comment>